<keyword evidence="4" id="KW-1185">Reference proteome</keyword>
<evidence type="ECO:0000259" key="2">
    <source>
        <dbReference type="SMART" id="SM00198"/>
    </source>
</evidence>
<dbReference type="EMBL" id="UZAF01021567">
    <property type="protein sequence ID" value="VDO79163.1"/>
    <property type="molecule type" value="Genomic_DNA"/>
</dbReference>
<feature type="signal peptide" evidence="1">
    <location>
        <begin position="1"/>
        <end position="18"/>
    </location>
</feature>
<organism evidence="5">
    <name type="scientific">Haemonchus placei</name>
    <name type="common">Barber's pole worm</name>
    <dbReference type="NCBI Taxonomy" id="6290"/>
    <lineage>
        <taxon>Eukaryota</taxon>
        <taxon>Metazoa</taxon>
        <taxon>Ecdysozoa</taxon>
        <taxon>Nematoda</taxon>
        <taxon>Chromadorea</taxon>
        <taxon>Rhabditida</taxon>
        <taxon>Rhabditina</taxon>
        <taxon>Rhabditomorpha</taxon>
        <taxon>Strongyloidea</taxon>
        <taxon>Trichostrongylidae</taxon>
        <taxon>Haemonchus</taxon>
    </lineage>
</organism>
<dbReference type="InterPro" id="IPR035940">
    <property type="entry name" value="CAP_sf"/>
</dbReference>
<keyword evidence="1" id="KW-0732">Signal</keyword>
<accession>A0A0N4X5X6</accession>
<dbReference type="Proteomes" id="UP000268014">
    <property type="component" value="Unassembled WGS sequence"/>
</dbReference>
<gene>
    <name evidence="3" type="ORF">HPLM_LOCUS19760</name>
</gene>
<dbReference type="WBParaSite" id="HPLM_0001976801-mRNA-1">
    <property type="protein sequence ID" value="HPLM_0001976801-mRNA-1"/>
    <property type="gene ID" value="HPLM_0001976801"/>
</dbReference>
<dbReference type="STRING" id="6290.A0A0N4X5X6"/>
<proteinExistence type="predicted"/>
<evidence type="ECO:0000313" key="5">
    <source>
        <dbReference type="WBParaSite" id="HPLM_0001976801-mRNA-1"/>
    </source>
</evidence>
<reference evidence="5" key="1">
    <citation type="submission" date="2017-02" db="UniProtKB">
        <authorList>
            <consortium name="WormBaseParasite"/>
        </authorList>
    </citation>
    <scope>IDENTIFICATION</scope>
</reference>
<evidence type="ECO:0000313" key="3">
    <source>
        <dbReference type="EMBL" id="VDO79163.1"/>
    </source>
</evidence>
<evidence type="ECO:0000256" key="1">
    <source>
        <dbReference type="SAM" id="SignalP"/>
    </source>
</evidence>
<evidence type="ECO:0000313" key="4">
    <source>
        <dbReference type="Proteomes" id="UP000268014"/>
    </source>
</evidence>
<feature type="chain" id="PRO_5043124310" evidence="1">
    <location>
        <begin position="19"/>
        <end position="203"/>
    </location>
</feature>
<dbReference type="AlphaFoldDB" id="A0A0N4X5X6"/>
<name>A0A0N4X5X6_HAEPC</name>
<sequence length="203" mass="22899">MFTFPAVAFLALLSASYGDICNLNNGMTDEARNTLLRMHNKFRYVSLITCKVKPSSAGRAKAAGEFGGFASKAAKMMKLVLNPRELRIVLRAERSMTSWLDQCHWVHSSIEDVGENIYMTTKTKENMTVRISKYNNFDEFGSIPFHSTTEWFHELKDTGVGQANILTDAVFGRGSVGMATKHQFWMWSEMVCLDECAGCHYVK</sequence>
<feature type="domain" description="SCP" evidence="2">
    <location>
        <begin position="30"/>
        <end position="203"/>
    </location>
</feature>
<dbReference type="SMART" id="SM00198">
    <property type="entry name" value="SCP"/>
    <property type="match status" value="1"/>
</dbReference>
<dbReference type="SUPFAM" id="SSF55797">
    <property type="entry name" value="PR-1-like"/>
    <property type="match status" value="1"/>
</dbReference>
<dbReference type="InterPro" id="IPR014044">
    <property type="entry name" value="CAP_dom"/>
</dbReference>
<dbReference type="Gene3D" id="3.40.33.10">
    <property type="entry name" value="CAP"/>
    <property type="match status" value="1"/>
</dbReference>
<protein>
    <submittedName>
        <fullName evidence="5">SCP domain-containing protein</fullName>
    </submittedName>
</protein>
<reference evidence="3 4" key="2">
    <citation type="submission" date="2018-11" db="EMBL/GenBank/DDBJ databases">
        <authorList>
            <consortium name="Pathogen Informatics"/>
        </authorList>
    </citation>
    <scope>NUCLEOTIDE SEQUENCE [LARGE SCALE GENOMIC DNA]</scope>
    <source>
        <strain evidence="3 4">MHpl1</strain>
    </source>
</reference>
<dbReference type="OrthoDB" id="5874910at2759"/>